<dbReference type="InterPro" id="IPR036047">
    <property type="entry name" value="F-box-like_dom_sf"/>
</dbReference>
<proteinExistence type="predicted"/>
<organism evidence="1 2">
    <name type="scientific">Capsicum annuum</name>
    <name type="common">Capsicum pepper</name>
    <dbReference type="NCBI Taxonomy" id="4072"/>
    <lineage>
        <taxon>Eukaryota</taxon>
        <taxon>Viridiplantae</taxon>
        <taxon>Streptophyta</taxon>
        <taxon>Embryophyta</taxon>
        <taxon>Tracheophyta</taxon>
        <taxon>Spermatophyta</taxon>
        <taxon>Magnoliopsida</taxon>
        <taxon>eudicotyledons</taxon>
        <taxon>Gunneridae</taxon>
        <taxon>Pentapetalae</taxon>
        <taxon>asterids</taxon>
        <taxon>lamiids</taxon>
        <taxon>Solanales</taxon>
        <taxon>Solanaceae</taxon>
        <taxon>Solanoideae</taxon>
        <taxon>Capsiceae</taxon>
        <taxon>Capsicum</taxon>
    </lineage>
</organism>
<dbReference type="AlphaFoldDB" id="A0A2G3AGX4"/>
<evidence type="ECO:0000313" key="2">
    <source>
        <dbReference type="Proteomes" id="UP000222542"/>
    </source>
</evidence>
<sequence length="82" mass="9952">MPVDTFHQKHEKYRQTKDRIWNFEKMRFRVETRVDFVWWLDSDVSMNILMRLNDPADVVCAGAVSHFWHQFGESFKLSIFSL</sequence>
<dbReference type="Proteomes" id="UP000222542">
    <property type="component" value="Unassembled WGS sequence"/>
</dbReference>
<accession>A0A2G3AGX4</accession>
<dbReference type="EMBL" id="AYRZ02000001">
    <property type="protein sequence ID" value="PHT93474.1"/>
    <property type="molecule type" value="Genomic_DNA"/>
</dbReference>
<reference evidence="1 2" key="1">
    <citation type="journal article" date="2014" name="Nat. Genet.">
        <title>Genome sequence of the hot pepper provides insights into the evolution of pungency in Capsicum species.</title>
        <authorList>
            <person name="Kim S."/>
            <person name="Park M."/>
            <person name="Yeom S.I."/>
            <person name="Kim Y.M."/>
            <person name="Lee J.M."/>
            <person name="Lee H.A."/>
            <person name="Seo E."/>
            <person name="Choi J."/>
            <person name="Cheong K."/>
            <person name="Kim K.T."/>
            <person name="Jung K."/>
            <person name="Lee G.W."/>
            <person name="Oh S.K."/>
            <person name="Bae C."/>
            <person name="Kim S.B."/>
            <person name="Lee H.Y."/>
            <person name="Kim S.Y."/>
            <person name="Kim M.S."/>
            <person name="Kang B.C."/>
            <person name="Jo Y.D."/>
            <person name="Yang H.B."/>
            <person name="Jeong H.J."/>
            <person name="Kang W.H."/>
            <person name="Kwon J.K."/>
            <person name="Shin C."/>
            <person name="Lim J.Y."/>
            <person name="Park J.H."/>
            <person name="Huh J.H."/>
            <person name="Kim J.S."/>
            <person name="Kim B.D."/>
            <person name="Cohen O."/>
            <person name="Paran I."/>
            <person name="Suh M.C."/>
            <person name="Lee S.B."/>
            <person name="Kim Y.K."/>
            <person name="Shin Y."/>
            <person name="Noh S.J."/>
            <person name="Park J."/>
            <person name="Seo Y.S."/>
            <person name="Kwon S.Y."/>
            <person name="Kim H.A."/>
            <person name="Park J.M."/>
            <person name="Kim H.J."/>
            <person name="Choi S.B."/>
            <person name="Bosland P.W."/>
            <person name="Reeves G."/>
            <person name="Jo S.H."/>
            <person name="Lee B.W."/>
            <person name="Cho H.T."/>
            <person name="Choi H.S."/>
            <person name="Lee M.S."/>
            <person name="Yu Y."/>
            <person name="Do Choi Y."/>
            <person name="Park B.S."/>
            <person name="van Deynze A."/>
            <person name="Ashrafi H."/>
            <person name="Hill T."/>
            <person name="Kim W.T."/>
            <person name="Pai H.S."/>
            <person name="Ahn H.K."/>
            <person name="Yeam I."/>
            <person name="Giovannoni J.J."/>
            <person name="Rose J.K."/>
            <person name="Sorensen I."/>
            <person name="Lee S.J."/>
            <person name="Kim R.W."/>
            <person name="Choi I.Y."/>
            <person name="Choi B.S."/>
            <person name="Lim J.S."/>
            <person name="Lee Y.H."/>
            <person name="Choi D."/>
        </authorList>
    </citation>
    <scope>NUCLEOTIDE SEQUENCE [LARGE SCALE GENOMIC DNA]</scope>
    <source>
        <strain evidence="2">cv. CM334</strain>
    </source>
</reference>
<name>A0A2G3AGX4_CAPAN</name>
<reference evidence="1 2" key="2">
    <citation type="journal article" date="2017" name="Genome Biol.">
        <title>New reference genome sequences of hot pepper reveal the massive evolution of plant disease-resistance genes by retroduplication.</title>
        <authorList>
            <person name="Kim S."/>
            <person name="Park J."/>
            <person name="Yeom S.I."/>
            <person name="Kim Y.M."/>
            <person name="Seo E."/>
            <person name="Kim K.T."/>
            <person name="Kim M.S."/>
            <person name="Lee J.M."/>
            <person name="Cheong K."/>
            <person name="Shin H.S."/>
            <person name="Kim S.B."/>
            <person name="Han K."/>
            <person name="Lee J."/>
            <person name="Park M."/>
            <person name="Lee H.A."/>
            <person name="Lee H.Y."/>
            <person name="Lee Y."/>
            <person name="Oh S."/>
            <person name="Lee J.H."/>
            <person name="Choi E."/>
            <person name="Choi E."/>
            <person name="Lee S.E."/>
            <person name="Jeon J."/>
            <person name="Kim H."/>
            <person name="Choi G."/>
            <person name="Song H."/>
            <person name="Lee J."/>
            <person name="Lee S.C."/>
            <person name="Kwon J.K."/>
            <person name="Lee H.Y."/>
            <person name="Koo N."/>
            <person name="Hong Y."/>
            <person name="Kim R.W."/>
            <person name="Kang W.H."/>
            <person name="Huh J.H."/>
            <person name="Kang B.C."/>
            <person name="Yang T.J."/>
            <person name="Lee Y.H."/>
            <person name="Bennetzen J.L."/>
            <person name="Choi D."/>
        </authorList>
    </citation>
    <scope>NUCLEOTIDE SEQUENCE [LARGE SCALE GENOMIC DNA]</scope>
    <source>
        <strain evidence="2">cv. CM334</strain>
    </source>
</reference>
<dbReference type="Gramene" id="PHT93474">
    <property type="protein sequence ID" value="PHT93474"/>
    <property type="gene ID" value="T459_01356"/>
</dbReference>
<evidence type="ECO:0000313" key="1">
    <source>
        <dbReference type="EMBL" id="PHT93474.1"/>
    </source>
</evidence>
<gene>
    <name evidence="1" type="ORF">T459_01356</name>
</gene>
<dbReference type="SUPFAM" id="SSF81383">
    <property type="entry name" value="F-box domain"/>
    <property type="match status" value="1"/>
</dbReference>
<keyword evidence="2" id="KW-1185">Reference proteome</keyword>
<protein>
    <submittedName>
        <fullName evidence="1">Uncharacterized protein</fullName>
    </submittedName>
</protein>
<comment type="caution">
    <text evidence="1">The sequence shown here is derived from an EMBL/GenBank/DDBJ whole genome shotgun (WGS) entry which is preliminary data.</text>
</comment>